<protein>
    <submittedName>
        <fullName evidence="2">Uncharacterized protein</fullName>
    </submittedName>
</protein>
<dbReference type="OMA" id="EGQANET"/>
<comment type="similarity">
    <text evidence="1">Belongs to the UPF0235 family.</text>
</comment>
<dbReference type="KEGG" id="acan:ACA1_260830"/>
<dbReference type="SMART" id="SM01152">
    <property type="entry name" value="DUF167"/>
    <property type="match status" value="1"/>
</dbReference>
<dbReference type="Gene3D" id="3.30.1200.10">
    <property type="entry name" value="YggU-like"/>
    <property type="match status" value="1"/>
</dbReference>
<dbReference type="EMBL" id="KB008148">
    <property type="protein sequence ID" value="ELR11677.1"/>
    <property type="molecule type" value="Genomic_DNA"/>
</dbReference>
<dbReference type="InterPro" id="IPR036591">
    <property type="entry name" value="YggU-like_sf"/>
</dbReference>
<dbReference type="AlphaFoldDB" id="L8GFC3"/>
<dbReference type="STRING" id="1257118.L8GFC3"/>
<dbReference type="SUPFAM" id="SSF69786">
    <property type="entry name" value="YggU-like"/>
    <property type="match status" value="1"/>
</dbReference>
<dbReference type="Proteomes" id="UP000011083">
    <property type="component" value="Unassembled WGS sequence"/>
</dbReference>
<proteinExistence type="inferred from homology"/>
<dbReference type="NCBIfam" id="TIGR00251">
    <property type="entry name" value="DUF167 family protein"/>
    <property type="match status" value="1"/>
</dbReference>
<reference evidence="2 3" key="1">
    <citation type="journal article" date="2013" name="Genome Biol.">
        <title>Genome of Acanthamoeba castellanii highlights extensive lateral gene transfer and early evolution of tyrosine kinase signaling.</title>
        <authorList>
            <person name="Clarke M."/>
            <person name="Lohan A.J."/>
            <person name="Liu B."/>
            <person name="Lagkouvardos I."/>
            <person name="Roy S."/>
            <person name="Zafar N."/>
            <person name="Bertelli C."/>
            <person name="Schilde C."/>
            <person name="Kianianmomeni A."/>
            <person name="Burglin T.R."/>
            <person name="Frech C."/>
            <person name="Turcotte B."/>
            <person name="Kopec K.O."/>
            <person name="Synnott J.M."/>
            <person name="Choo C."/>
            <person name="Paponov I."/>
            <person name="Finkler A."/>
            <person name="Soon Heng Tan C."/>
            <person name="Hutchins A.P."/>
            <person name="Weinmeier T."/>
            <person name="Rattei T."/>
            <person name="Chu J.S."/>
            <person name="Gimenez G."/>
            <person name="Irimia M."/>
            <person name="Rigden D.J."/>
            <person name="Fitzpatrick D.A."/>
            <person name="Lorenzo-Morales J."/>
            <person name="Bateman A."/>
            <person name="Chiu C.H."/>
            <person name="Tang P."/>
            <person name="Hegemann P."/>
            <person name="Fromm H."/>
            <person name="Raoult D."/>
            <person name="Greub G."/>
            <person name="Miranda-Saavedra D."/>
            <person name="Chen N."/>
            <person name="Nash P."/>
            <person name="Ginger M.L."/>
            <person name="Horn M."/>
            <person name="Schaap P."/>
            <person name="Caler L."/>
            <person name="Loftus B."/>
        </authorList>
    </citation>
    <scope>NUCLEOTIDE SEQUENCE [LARGE SCALE GENOMIC DNA]</scope>
    <source>
        <strain evidence="2 3">Neff</strain>
    </source>
</reference>
<gene>
    <name evidence="2" type="ORF">ACA1_260830</name>
</gene>
<evidence type="ECO:0000313" key="2">
    <source>
        <dbReference type="EMBL" id="ELR11677.1"/>
    </source>
</evidence>
<dbReference type="VEuPathDB" id="AmoebaDB:ACA1_260830"/>
<dbReference type="InterPro" id="IPR003746">
    <property type="entry name" value="DUF167"/>
</dbReference>
<dbReference type="OrthoDB" id="244097at2759"/>
<dbReference type="RefSeq" id="XP_004333690.1">
    <property type="nucleotide sequence ID" value="XM_004333642.1"/>
</dbReference>
<dbReference type="PANTHER" id="PTHR47817">
    <property type="entry name" value="OS04G0686300 PROTEIN"/>
    <property type="match status" value="1"/>
</dbReference>
<accession>L8GFC3</accession>
<dbReference type="Pfam" id="PF02594">
    <property type="entry name" value="DUF167"/>
    <property type="match status" value="1"/>
</dbReference>
<dbReference type="GeneID" id="14912175"/>
<keyword evidence="3" id="KW-1185">Reference proteome</keyword>
<name>L8GFC3_ACACF</name>
<sequence>MAGPGVGGTASGLPQCIGTTKEGNVKLTVHVKPNAKISAVTDMSSEAIGVALAAPPRDGEANAELVDFMAGVLEARKKQVELVSGSKSRDKVLLVTAMTPEQVHEKLRRHLDIADE</sequence>
<dbReference type="HAMAP" id="MF_00634">
    <property type="entry name" value="UPF0235"/>
    <property type="match status" value="1"/>
</dbReference>
<evidence type="ECO:0000256" key="1">
    <source>
        <dbReference type="ARBA" id="ARBA00010364"/>
    </source>
</evidence>
<evidence type="ECO:0000313" key="3">
    <source>
        <dbReference type="Proteomes" id="UP000011083"/>
    </source>
</evidence>
<dbReference type="PANTHER" id="PTHR47817:SF2">
    <property type="entry name" value="OS04G0686300 PROTEIN"/>
    <property type="match status" value="1"/>
</dbReference>
<organism evidence="2 3">
    <name type="scientific">Acanthamoeba castellanii (strain ATCC 30010 / Neff)</name>
    <dbReference type="NCBI Taxonomy" id="1257118"/>
    <lineage>
        <taxon>Eukaryota</taxon>
        <taxon>Amoebozoa</taxon>
        <taxon>Discosea</taxon>
        <taxon>Longamoebia</taxon>
        <taxon>Centramoebida</taxon>
        <taxon>Acanthamoebidae</taxon>
        <taxon>Acanthamoeba</taxon>
    </lineage>
</organism>